<dbReference type="PROSITE" id="PS50075">
    <property type="entry name" value="CARRIER"/>
    <property type="match status" value="1"/>
</dbReference>
<dbReference type="RefSeq" id="WP_096299186.1">
    <property type="nucleotide sequence ID" value="NZ_CP023406.1"/>
</dbReference>
<feature type="domain" description="Carrier" evidence="1">
    <location>
        <begin position="5"/>
        <end position="81"/>
    </location>
</feature>
<evidence type="ECO:0000313" key="2">
    <source>
        <dbReference type="EMBL" id="ATD68118.1"/>
    </source>
</evidence>
<dbReference type="EMBL" id="CP023406">
    <property type="protein sequence ID" value="ATD68118.1"/>
    <property type="molecule type" value="Genomic_DNA"/>
</dbReference>
<organism evidence="2 3">
    <name type="scientific">Luteimonas chenhongjianii</name>
    <dbReference type="NCBI Taxonomy" id="2006110"/>
    <lineage>
        <taxon>Bacteria</taxon>
        <taxon>Pseudomonadati</taxon>
        <taxon>Pseudomonadota</taxon>
        <taxon>Gammaproteobacteria</taxon>
        <taxon>Lysobacterales</taxon>
        <taxon>Lysobacteraceae</taxon>
        <taxon>Luteimonas</taxon>
    </lineage>
</organism>
<evidence type="ECO:0000313" key="3">
    <source>
        <dbReference type="Proteomes" id="UP000218968"/>
    </source>
</evidence>
<reference evidence="3" key="1">
    <citation type="submission" date="2017-09" db="EMBL/GenBank/DDBJ databases">
        <title>Luteimonas liuhanmingii sp.nov., isolated from the intestinal contents of Tibetan Plateau Pika in Yushu, Qinghai Province, China.</title>
        <authorList>
            <person name="Gui Z."/>
        </authorList>
    </citation>
    <scope>NUCLEOTIDE SEQUENCE [LARGE SCALE GENOMIC DNA]</scope>
    <source>
        <strain evidence="3">100111</strain>
    </source>
</reference>
<evidence type="ECO:0000259" key="1">
    <source>
        <dbReference type="PROSITE" id="PS50075"/>
    </source>
</evidence>
<dbReference type="AlphaFoldDB" id="A0A290XGG6"/>
<dbReference type="Gene3D" id="1.10.1200.10">
    <property type="entry name" value="ACP-like"/>
    <property type="match status" value="1"/>
</dbReference>
<accession>A0A290XGG6</accession>
<sequence length="88" mass="9666">MTTDRTVPLTLERMRADVARLIGEAPEDVGDDDNLMDLGLDSMRVLGLVMAWGEHGLPLEFSHLAEHTTLAGWWQVVQGLQRDLPGAG</sequence>
<dbReference type="InterPro" id="IPR036736">
    <property type="entry name" value="ACP-like_sf"/>
</dbReference>
<dbReference type="KEGG" id="lum:CNR27_12315"/>
<dbReference type="SUPFAM" id="SSF47336">
    <property type="entry name" value="ACP-like"/>
    <property type="match status" value="1"/>
</dbReference>
<keyword evidence="3" id="KW-1185">Reference proteome</keyword>
<dbReference type="OrthoDB" id="2455700at2"/>
<dbReference type="Proteomes" id="UP000218968">
    <property type="component" value="Chromosome"/>
</dbReference>
<dbReference type="InterPro" id="IPR009081">
    <property type="entry name" value="PP-bd_ACP"/>
</dbReference>
<gene>
    <name evidence="2" type="ORF">CNR27_12315</name>
</gene>
<dbReference type="Pfam" id="PF00550">
    <property type="entry name" value="PP-binding"/>
    <property type="match status" value="1"/>
</dbReference>
<protein>
    <submittedName>
        <fullName evidence="2">Phosphopantetheine-binding protein</fullName>
    </submittedName>
</protein>
<name>A0A290XGG6_9GAMM</name>
<proteinExistence type="predicted"/>